<keyword evidence="4 10" id="KW-1003">Cell membrane</keyword>
<dbReference type="InterPro" id="IPR023229">
    <property type="entry name" value="T2SS_M_periplasmic_sf"/>
</dbReference>
<dbReference type="Proteomes" id="UP000051276">
    <property type="component" value="Unassembled WGS sequence"/>
</dbReference>
<dbReference type="PIRSF" id="PIRSF006291">
    <property type="entry name" value="GspM"/>
    <property type="match status" value="1"/>
</dbReference>
<dbReference type="Gene3D" id="3.30.1360.100">
    <property type="entry name" value="General secretion pathway protein M, EpsM"/>
    <property type="match status" value="1"/>
</dbReference>
<feature type="transmembrane region" description="Helical" evidence="11">
    <location>
        <begin position="14"/>
        <end position="33"/>
    </location>
</feature>
<evidence type="ECO:0000313" key="15">
    <source>
        <dbReference type="Proteomes" id="UP000051634"/>
    </source>
</evidence>
<keyword evidence="8 11" id="KW-1133">Transmembrane helix</keyword>
<dbReference type="OrthoDB" id="6120808at2"/>
<keyword evidence="15" id="KW-1185">Reference proteome</keyword>
<evidence type="ECO:0000256" key="6">
    <source>
        <dbReference type="ARBA" id="ARBA00022692"/>
    </source>
</evidence>
<name>A0A0T5YZ75_9GAMM</name>
<keyword evidence="3 10" id="KW-0813">Transport</keyword>
<keyword evidence="7 10" id="KW-0653">Protein transport</keyword>
<evidence type="ECO:0000313" key="12">
    <source>
        <dbReference type="EMBL" id="KRT55777.1"/>
    </source>
</evidence>
<sequence>MIRWFYAKPPRERLALLAGGASLLILLIYLLVWTPFISKLERKQAQLESQRATLAWLQSAVSEVAQLRAAQPANASVKSNESLFTLVDRTATQNRLRKQIDQIKPQGDNRVQVWMENAAFDAMLRWLGLLQQQYRIQVVSMNIDSKDKPGRINARISLERSAP</sequence>
<dbReference type="AlphaFoldDB" id="A0A0T5YZ75"/>
<protein>
    <recommendedName>
        <fullName evidence="10">Type II secretion system protein M</fullName>
        <shortName evidence="10">T2SS protein M</shortName>
    </recommendedName>
    <alternativeName>
        <fullName evidence="10">General secretion pathway protein M</fullName>
    </alternativeName>
</protein>
<evidence type="ECO:0000256" key="2">
    <source>
        <dbReference type="ARBA" id="ARBA00010637"/>
    </source>
</evidence>
<dbReference type="Pfam" id="PF04612">
    <property type="entry name" value="T2SSM"/>
    <property type="match status" value="1"/>
</dbReference>
<dbReference type="EMBL" id="LDXT01000073">
    <property type="protein sequence ID" value="KRT55777.1"/>
    <property type="molecule type" value="Genomic_DNA"/>
</dbReference>
<evidence type="ECO:0000256" key="11">
    <source>
        <dbReference type="SAM" id="Phobius"/>
    </source>
</evidence>
<dbReference type="GO" id="GO:0015628">
    <property type="term" value="P:protein secretion by the type II secretion system"/>
    <property type="evidence" value="ECO:0007669"/>
    <property type="project" value="InterPro"/>
</dbReference>
<evidence type="ECO:0000256" key="8">
    <source>
        <dbReference type="ARBA" id="ARBA00022989"/>
    </source>
</evidence>
<keyword evidence="6 11" id="KW-0812">Transmembrane</keyword>
<dbReference type="InterPro" id="IPR007690">
    <property type="entry name" value="T2SS_GspM"/>
</dbReference>
<dbReference type="EMBL" id="LMXI01000478">
    <property type="protein sequence ID" value="KRT57757.1"/>
    <property type="molecule type" value="Genomic_DNA"/>
</dbReference>
<evidence type="ECO:0000256" key="5">
    <source>
        <dbReference type="ARBA" id="ARBA00022519"/>
    </source>
</evidence>
<accession>A0A0T5YZ75</accession>
<dbReference type="GO" id="GO:0015627">
    <property type="term" value="C:type II protein secretion system complex"/>
    <property type="evidence" value="ECO:0007669"/>
    <property type="project" value="InterPro"/>
</dbReference>
<dbReference type="RefSeq" id="WP_057955400.1">
    <property type="nucleotide sequence ID" value="NZ_KQ556879.1"/>
</dbReference>
<evidence type="ECO:0000256" key="3">
    <source>
        <dbReference type="ARBA" id="ARBA00022448"/>
    </source>
</evidence>
<keyword evidence="5 10" id="KW-0997">Cell inner membrane</keyword>
<keyword evidence="9 10" id="KW-0472">Membrane</keyword>
<comment type="function">
    <text evidence="10">Inner membrane component of the type II secretion system required for the energy-dependent secretion of extracellular factors such as proteases and toxins from the periplasm.</text>
</comment>
<proteinExistence type="inferred from homology"/>
<evidence type="ECO:0000256" key="7">
    <source>
        <dbReference type="ARBA" id="ARBA00022927"/>
    </source>
</evidence>
<evidence type="ECO:0000256" key="10">
    <source>
        <dbReference type="PIRNR" id="PIRNR006291"/>
    </source>
</evidence>
<dbReference type="GO" id="GO:0005886">
    <property type="term" value="C:plasma membrane"/>
    <property type="evidence" value="ECO:0007669"/>
    <property type="project" value="UniProtKB-SubCell"/>
</dbReference>
<evidence type="ECO:0000256" key="4">
    <source>
        <dbReference type="ARBA" id="ARBA00022475"/>
    </source>
</evidence>
<evidence type="ECO:0000313" key="14">
    <source>
        <dbReference type="Proteomes" id="UP000051276"/>
    </source>
</evidence>
<organism evidence="12 15">
    <name type="scientific">endosymbiont of Ridgeia piscesae</name>
    <dbReference type="NCBI Taxonomy" id="54398"/>
    <lineage>
        <taxon>Bacteria</taxon>
        <taxon>Pseudomonadati</taxon>
        <taxon>Pseudomonadota</taxon>
        <taxon>Gammaproteobacteria</taxon>
        <taxon>sulfur-oxidizing symbionts</taxon>
    </lineage>
</organism>
<reference evidence="14 15" key="1">
    <citation type="submission" date="2015-11" db="EMBL/GenBank/DDBJ databases">
        <title>The genome of Candidatus Endoriftia persephone in Ridgeia piscesae and population structure of the North Eastern Pacific vestimentiferan symbionts.</title>
        <authorList>
            <person name="Perez M."/>
            <person name="Juniper K.S."/>
        </authorList>
    </citation>
    <scope>NUCLEOTIDE SEQUENCE [LARGE SCALE GENOMIC DNA]</scope>
    <source>
        <strain evidence="13">Ind10</strain>
        <strain evidence="12">Ind11</strain>
    </source>
</reference>
<comment type="subcellular location">
    <subcellularLocation>
        <location evidence="1">Cell inner membrane</location>
        <topology evidence="1">Single-pass membrane protein</topology>
    </subcellularLocation>
</comment>
<evidence type="ECO:0000313" key="13">
    <source>
        <dbReference type="EMBL" id="KRT57757.1"/>
    </source>
</evidence>
<dbReference type="STRING" id="54398.Ga0074115_12424"/>
<gene>
    <name evidence="12" type="ORF">Ga0074115_12424</name>
    <name evidence="13" type="ORF">Ga0076813_12165</name>
</gene>
<evidence type="ECO:0000256" key="1">
    <source>
        <dbReference type="ARBA" id="ARBA00004377"/>
    </source>
</evidence>
<dbReference type="SUPFAM" id="SSF103054">
    <property type="entry name" value="General secretion pathway protein M, EpsM"/>
    <property type="match status" value="1"/>
</dbReference>
<comment type="caution">
    <text evidence="12">The sequence shown here is derived from an EMBL/GenBank/DDBJ whole genome shotgun (WGS) entry which is preliminary data.</text>
</comment>
<comment type="similarity">
    <text evidence="2 10">Belongs to the GSP M family.</text>
</comment>
<evidence type="ECO:0000256" key="9">
    <source>
        <dbReference type="ARBA" id="ARBA00023136"/>
    </source>
</evidence>
<dbReference type="Proteomes" id="UP000051634">
    <property type="component" value="Unassembled WGS sequence"/>
</dbReference>